<keyword evidence="3" id="KW-1185">Reference proteome</keyword>
<evidence type="ECO:0000313" key="3">
    <source>
        <dbReference type="Proteomes" id="UP001152533"/>
    </source>
</evidence>
<protein>
    <submittedName>
        <fullName evidence="2">Uncharacterized protein</fullName>
    </submittedName>
</protein>
<name>A0A9W4WK14_9PEZI</name>
<sequence>MAPANTKAAPAAPALPPNVSIFTPQDASATKNLLNGKVFTRLTITDKTQPAQISAALKKAKISETFCLTHQNVILIFDQDQDTHHEHFRVVCLALRDADIGLSVSGCIHDAPEVLQAGFQLDTLNSGSILVIDLMHDDDDDDDDSDDEEASLAALMNGESGTTTS</sequence>
<accession>A0A9W4WK14</accession>
<reference evidence="2" key="1">
    <citation type="submission" date="2022-08" db="EMBL/GenBank/DDBJ databases">
        <authorList>
            <person name="Giroux E."/>
            <person name="Giroux E."/>
        </authorList>
    </citation>
    <scope>NUCLEOTIDE SEQUENCE</scope>
    <source>
        <strain evidence="2">H1091258</strain>
    </source>
</reference>
<dbReference type="EMBL" id="CAMGZC010001141">
    <property type="protein sequence ID" value="CAI0651690.1"/>
    <property type="molecule type" value="Genomic_DNA"/>
</dbReference>
<organism evidence="2 3">
    <name type="scientific">Colletotrichum noveboracense</name>
    <dbReference type="NCBI Taxonomy" id="2664923"/>
    <lineage>
        <taxon>Eukaryota</taxon>
        <taxon>Fungi</taxon>
        <taxon>Dikarya</taxon>
        <taxon>Ascomycota</taxon>
        <taxon>Pezizomycotina</taxon>
        <taxon>Sordariomycetes</taxon>
        <taxon>Hypocreomycetidae</taxon>
        <taxon>Glomerellales</taxon>
        <taxon>Glomerellaceae</taxon>
        <taxon>Colletotrichum</taxon>
        <taxon>Colletotrichum gloeosporioides species complex</taxon>
    </lineage>
</organism>
<proteinExistence type="predicted"/>
<dbReference type="AlphaFoldDB" id="A0A9W4WK14"/>
<dbReference type="Proteomes" id="UP001152533">
    <property type="component" value="Unassembled WGS sequence"/>
</dbReference>
<evidence type="ECO:0000313" key="2">
    <source>
        <dbReference type="EMBL" id="CAI0651690.1"/>
    </source>
</evidence>
<feature type="compositionally biased region" description="Acidic residues" evidence="1">
    <location>
        <begin position="139"/>
        <end position="150"/>
    </location>
</feature>
<feature type="region of interest" description="Disordered" evidence="1">
    <location>
        <begin position="139"/>
        <end position="165"/>
    </location>
</feature>
<evidence type="ECO:0000256" key="1">
    <source>
        <dbReference type="SAM" id="MobiDB-lite"/>
    </source>
</evidence>
<gene>
    <name evidence="2" type="ORF">CGXH109_LOCUS109364</name>
</gene>
<comment type="caution">
    <text evidence="2">The sequence shown here is derived from an EMBL/GenBank/DDBJ whole genome shotgun (WGS) entry which is preliminary data.</text>
</comment>